<sequence length="433" mass="45566">MRWEDACGMPWFRASTFVMMLKSSAERDVIPDWKSRFCRFWLSVSDCCCCCCCPLNASGWDGRNGACCCCGGGPPLSPKLPVNGGSCRKTRLRCWSGRHLDSRLLLLLLLLGWLLGLEVDSFLEGKLLLHRDRDRFAARQADARAWVGGTGWSGASSGTAGAAGSITGEGLKSVPVAGCCCCCFGGVCSSGITFRGTPSWSCCTVKAATSGAWNIFTSSDLTCSMFSPSSLWVGAGVVGTGERVVDTGSGCWVVLVGATVVPGWLSEPPTGTISFSDSSFGRTGDAFGFAMMIVLMISFASADPIATAPVSRCSTSPSIVSSSRAFATYVWKLGTGGAGAPSATVLSSSSSSRMVVAKFSSVVFASPSCCCCCCWSCFSSSWRSFRWRSARSSALRRAGSMLSFRSAVPSSFAATARRAAASSTIARNSRRHS</sequence>
<proteinExistence type="predicted"/>
<name>A0A182U8B3_9DIPT</name>
<protein>
    <submittedName>
        <fullName evidence="1">Uncharacterized protein</fullName>
    </submittedName>
</protein>
<dbReference type="AlphaFoldDB" id="A0A182U8B3"/>
<accession>A0A182U8B3</accession>
<evidence type="ECO:0000313" key="2">
    <source>
        <dbReference type="Proteomes" id="UP000075902"/>
    </source>
</evidence>
<dbReference type="VEuPathDB" id="VectorBase:AMEC015749"/>
<evidence type="ECO:0000313" key="1">
    <source>
        <dbReference type="EnsemblMetazoa" id="AMEC015749-PA"/>
    </source>
</evidence>
<dbReference type="Proteomes" id="UP000075902">
    <property type="component" value="Unassembled WGS sequence"/>
</dbReference>
<organism evidence="1 2">
    <name type="scientific">Anopheles melas</name>
    <dbReference type="NCBI Taxonomy" id="34690"/>
    <lineage>
        <taxon>Eukaryota</taxon>
        <taxon>Metazoa</taxon>
        <taxon>Ecdysozoa</taxon>
        <taxon>Arthropoda</taxon>
        <taxon>Hexapoda</taxon>
        <taxon>Insecta</taxon>
        <taxon>Pterygota</taxon>
        <taxon>Neoptera</taxon>
        <taxon>Endopterygota</taxon>
        <taxon>Diptera</taxon>
        <taxon>Nematocera</taxon>
        <taxon>Culicoidea</taxon>
        <taxon>Culicidae</taxon>
        <taxon>Anophelinae</taxon>
        <taxon>Anopheles</taxon>
    </lineage>
</organism>
<keyword evidence="2" id="KW-1185">Reference proteome</keyword>
<reference evidence="1" key="2">
    <citation type="submission" date="2020-05" db="UniProtKB">
        <authorList>
            <consortium name="EnsemblMetazoa"/>
        </authorList>
    </citation>
    <scope>IDENTIFICATION</scope>
    <source>
        <strain evidence="1">CM1001059</strain>
    </source>
</reference>
<reference evidence="2" key="1">
    <citation type="submission" date="2014-01" db="EMBL/GenBank/DDBJ databases">
        <title>The Genome Sequence of Anopheles melas CM1001059_A (V2).</title>
        <authorList>
            <consortium name="The Broad Institute Genomics Platform"/>
            <person name="Neafsey D.E."/>
            <person name="Besansky N."/>
            <person name="Howell P."/>
            <person name="Walton C."/>
            <person name="Young S.K."/>
            <person name="Zeng Q."/>
            <person name="Gargeya S."/>
            <person name="Fitzgerald M."/>
            <person name="Haas B."/>
            <person name="Abouelleil A."/>
            <person name="Allen A.W."/>
            <person name="Alvarado L."/>
            <person name="Arachchi H.M."/>
            <person name="Berlin A.M."/>
            <person name="Chapman S.B."/>
            <person name="Gainer-Dewar J."/>
            <person name="Goldberg J."/>
            <person name="Griggs A."/>
            <person name="Gujja S."/>
            <person name="Hansen M."/>
            <person name="Howarth C."/>
            <person name="Imamovic A."/>
            <person name="Ireland A."/>
            <person name="Larimer J."/>
            <person name="McCowan C."/>
            <person name="Murphy C."/>
            <person name="Pearson M."/>
            <person name="Poon T.W."/>
            <person name="Priest M."/>
            <person name="Roberts A."/>
            <person name="Saif S."/>
            <person name="Shea T."/>
            <person name="Sisk P."/>
            <person name="Sykes S."/>
            <person name="Wortman J."/>
            <person name="Nusbaum C."/>
            <person name="Birren B."/>
        </authorList>
    </citation>
    <scope>NUCLEOTIDE SEQUENCE [LARGE SCALE GENOMIC DNA]</scope>
    <source>
        <strain evidence="2">CM1001059</strain>
    </source>
</reference>
<dbReference type="EnsemblMetazoa" id="AMEC015749-RA">
    <property type="protein sequence ID" value="AMEC015749-PA"/>
    <property type="gene ID" value="AMEC015749"/>
</dbReference>